<dbReference type="OrthoDB" id="8481133at2"/>
<dbReference type="Proteomes" id="UP000236743">
    <property type="component" value="Unassembled WGS sequence"/>
</dbReference>
<dbReference type="EMBL" id="FNUY01000001">
    <property type="protein sequence ID" value="SEF49149.1"/>
    <property type="molecule type" value="Genomic_DNA"/>
</dbReference>
<keyword evidence="3" id="KW-1185">Reference proteome</keyword>
<feature type="transmembrane region" description="Helical" evidence="1">
    <location>
        <begin position="7"/>
        <end position="28"/>
    </location>
</feature>
<dbReference type="Pfam" id="PF11391">
    <property type="entry name" value="DUF2798"/>
    <property type="match status" value="1"/>
</dbReference>
<accession>A0A1H5SEY7</accession>
<keyword evidence="1" id="KW-0812">Transmembrane</keyword>
<feature type="transmembrane region" description="Helical" evidence="1">
    <location>
        <begin position="40"/>
        <end position="62"/>
    </location>
</feature>
<dbReference type="InterPro" id="IPR021529">
    <property type="entry name" value="DUF2798"/>
</dbReference>
<keyword evidence="1" id="KW-0472">Membrane</keyword>
<keyword evidence="1" id="KW-1133">Transmembrane helix</keyword>
<reference evidence="2 3" key="1">
    <citation type="submission" date="2016-10" db="EMBL/GenBank/DDBJ databases">
        <authorList>
            <person name="de Groot N.N."/>
        </authorList>
    </citation>
    <scope>NUCLEOTIDE SEQUENCE [LARGE SCALE GENOMIC DNA]</scope>
    <source>
        <strain evidence="2 3">DSM 26656</strain>
    </source>
</reference>
<evidence type="ECO:0000256" key="1">
    <source>
        <dbReference type="SAM" id="Phobius"/>
    </source>
</evidence>
<name>A0A1H5SEY7_9HYPH</name>
<organism evidence="2 3">
    <name type="scientific">Bosea lathyri</name>
    <dbReference type="NCBI Taxonomy" id="1036778"/>
    <lineage>
        <taxon>Bacteria</taxon>
        <taxon>Pseudomonadati</taxon>
        <taxon>Pseudomonadota</taxon>
        <taxon>Alphaproteobacteria</taxon>
        <taxon>Hyphomicrobiales</taxon>
        <taxon>Boseaceae</taxon>
        <taxon>Bosea</taxon>
    </lineage>
</organism>
<dbReference type="RefSeq" id="WP_103870645.1">
    <property type="nucleotide sequence ID" value="NZ_FNUY01000001.1"/>
</dbReference>
<protein>
    <recommendedName>
        <fullName evidence="4">DUF2798 domain-containing protein</fullName>
    </recommendedName>
</protein>
<evidence type="ECO:0000313" key="2">
    <source>
        <dbReference type="EMBL" id="SEF49149.1"/>
    </source>
</evidence>
<proteinExistence type="predicted"/>
<dbReference type="AlphaFoldDB" id="A0A1H5SEY7"/>
<evidence type="ECO:0008006" key="4">
    <source>
        <dbReference type="Google" id="ProtNLM"/>
    </source>
</evidence>
<evidence type="ECO:0000313" key="3">
    <source>
        <dbReference type="Proteomes" id="UP000236743"/>
    </source>
</evidence>
<gene>
    <name evidence="2" type="ORF">SAMN04488115_101241</name>
</gene>
<sequence length="75" mass="8237">MTGKARFIFPILMSGIMAFLMTALVTYLNLGFPADFLSRWMQAFVIAWPCAACSAFLAIPLARRGTAHIVKLVGE</sequence>